<sequence>MSVILLVVEQDENQMKYLPVISKNTNSGFSEIKKRIGNGSPIMECNLFKDDEDDAKLKKLINELINVGAKIRLFDGELVKNKEVSVEYLMNRFDRYKDIQKQNEMLDDLMYDED</sequence>
<organism evidence="1 2">
    <name type="scientific">Pontibacillus halophilus JSM 076056 = DSM 19796</name>
    <dbReference type="NCBI Taxonomy" id="1385510"/>
    <lineage>
        <taxon>Bacteria</taxon>
        <taxon>Bacillati</taxon>
        <taxon>Bacillota</taxon>
        <taxon>Bacilli</taxon>
        <taxon>Bacillales</taxon>
        <taxon>Bacillaceae</taxon>
        <taxon>Pontibacillus</taxon>
    </lineage>
</organism>
<gene>
    <name evidence="1" type="ORF">N781_08880</name>
</gene>
<dbReference type="AlphaFoldDB" id="A0A0A5I2F1"/>
<reference evidence="1 2" key="1">
    <citation type="submission" date="2013-08" db="EMBL/GenBank/DDBJ databases">
        <authorList>
            <person name="Huang J."/>
            <person name="Wang G."/>
        </authorList>
    </citation>
    <scope>NUCLEOTIDE SEQUENCE [LARGE SCALE GENOMIC DNA]</scope>
    <source>
        <strain evidence="1 2">JSM 076056</strain>
    </source>
</reference>
<dbReference type="eggNOG" id="ENOG5033APN">
    <property type="taxonomic scope" value="Bacteria"/>
</dbReference>
<evidence type="ECO:0000313" key="2">
    <source>
        <dbReference type="Proteomes" id="UP000030528"/>
    </source>
</evidence>
<protein>
    <submittedName>
        <fullName evidence="1">Uncharacterized protein</fullName>
    </submittedName>
</protein>
<evidence type="ECO:0000313" key="1">
    <source>
        <dbReference type="EMBL" id="KGX89992.1"/>
    </source>
</evidence>
<name>A0A0A5I2F1_9BACI</name>
<proteinExistence type="predicted"/>
<dbReference type="EMBL" id="AVPE01000018">
    <property type="protein sequence ID" value="KGX89992.1"/>
    <property type="molecule type" value="Genomic_DNA"/>
</dbReference>
<dbReference type="OrthoDB" id="2908398at2"/>
<accession>A0A0A5I2F1</accession>
<dbReference type="RefSeq" id="WP_026801634.1">
    <property type="nucleotide sequence ID" value="NZ_AULI01000020.1"/>
</dbReference>
<comment type="caution">
    <text evidence="1">The sequence shown here is derived from an EMBL/GenBank/DDBJ whole genome shotgun (WGS) entry which is preliminary data.</text>
</comment>
<dbReference type="Proteomes" id="UP000030528">
    <property type="component" value="Unassembled WGS sequence"/>
</dbReference>
<keyword evidence="2" id="KW-1185">Reference proteome</keyword>